<proteinExistence type="predicted"/>
<evidence type="ECO:0008006" key="2">
    <source>
        <dbReference type="Google" id="ProtNLM"/>
    </source>
</evidence>
<dbReference type="SUPFAM" id="SSF53271">
    <property type="entry name" value="PRTase-like"/>
    <property type="match status" value="1"/>
</dbReference>
<evidence type="ECO:0000313" key="1">
    <source>
        <dbReference type="EMBL" id="GAG99036.1"/>
    </source>
</evidence>
<sequence>RFKNLFGEENCIEEIKKKIGADSLRYQTIDDLVNAIGKNKNQLCMACLTGEYPLKSVNKIIEMERSISSDRN</sequence>
<feature type="non-terminal residue" evidence="1">
    <location>
        <position position="1"/>
    </location>
</feature>
<gene>
    <name evidence="1" type="ORF">S01H4_49384</name>
</gene>
<name>X1DRM6_9ZZZZ</name>
<organism evidence="1">
    <name type="scientific">marine sediment metagenome</name>
    <dbReference type="NCBI Taxonomy" id="412755"/>
    <lineage>
        <taxon>unclassified sequences</taxon>
        <taxon>metagenomes</taxon>
        <taxon>ecological metagenomes</taxon>
    </lineage>
</organism>
<comment type="caution">
    <text evidence="1">The sequence shown here is derived from an EMBL/GenBank/DDBJ whole genome shotgun (WGS) entry which is preliminary data.</text>
</comment>
<dbReference type="EMBL" id="BART01027930">
    <property type="protein sequence ID" value="GAG99036.1"/>
    <property type="molecule type" value="Genomic_DNA"/>
</dbReference>
<dbReference type="InterPro" id="IPR029057">
    <property type="entry name" value="PRTase-like"/>
</dbReference>
<dbReference type="AlphaFoldDB" id="X1DRM6"/>
<reference evidence="1" key="1">
    <citation type="journal article" date="2014" name="Front. Microbiol.">
        <title>High frequency of phylogenetically diverse reductive dehalogenase-homologous genes in deep subseafloor sedimentary metagenomes.</title>
        <authorList>
            <person name="Kawai M."/>
            <person name="Futagami T."/>
            <person name="Toyoda A."/>
            <person name="Takaki Y."/>
            <person name="Nishi S."/>
            <person name="Hori S."/>
            <person name="Arai W."/>
            <person name="Tsubouchi T."/>
            <person name="Morono Y."/>
            <person name="Uchiyama I."/>
            <person name="Ito T."/>
            <person name="Fujiyama A."/>
            <person name="Inagaki F."/>
            <person name="Takami H."/>
        </authorList>
    </citation>
    <scope>NUCLEOTIDE SEQUENCE</scope>
    <source>
        <strain evidence="1">Expedition CK06-06</strain>
    </source>
</reference>
<accession>X1DRM6</accession>
<protein>
    <recommendedName>
        <fullName evidence="2">Amidophosphoribosyltransferase</fullName>
    </recommendedName>
</protein>